<proteinExistence type="predicted"/>
<name>A0A9E7V1T6_9VIRU</name>
<evidence type="ECO:0000313" key="1">
    <source>
        <dbReference type="EMBL" id="UYL95310.1"/>
    </source>
</evidence>
<accession>A0A9E7V1T6</accession>
<dbReference type="EMBL" id="ON746386">
    <property type="protein sequence ID" value="UYL95310.1"/>
    <property type="molecule type" value="Genomic_RNA"/>
</dbReference>
<protein>
    <submittedName>
        <fullName evidence="1">Uncharacterized protein</fullName>
    </submittedName>
</protein>
<sequence>MGLGFPPLQGSYPDYVRSLIASFGEVDTTSISPLPVHNQRVDSLLVPVASMKPEDDTTSPSLNLSPFWLVHLNLRDFLLVSAQSFTTGVTESPVFTVSSIDDPLVTHGVYQFSRKSLAVYRDKAWSPVRVFDSRDLDCDIVFTPKSVYFRVR</sequence>
<organism evidence="1">
    <name type="scientific">Qingyuan Delta tick virus 1</name>
    <dbReference type="NCBI Taxonomy" id="2972096"/>
    <lineage>
        <taxon>Viruses</taxon>
        <taxon>Riboviria</taxon>
        <taxon>Orthornavirae</taxon>
        <taxon>Kitrinoviricota</taxon>
        <taxon>Alsuviricetes</taxon>
        <taxon>Tymovirales</taxon>
        <taxon>Deltaflexiviridae</taxon>
    </lineage>
</organism>
<reference evidence="1" key="1">
    <citation type="submission" date="2022-05" db="EMBL/GenBank/DDBJ databases">
        <authorList>
            <person name="Cao W."/>
            <person name="Jia N."/>
            <person name="Lam T.T.-Y."/>
            <person name="Ni X."/>
            <person name="Liu J."/>
        </authorList>
    </citation>
    <scope>NUCLEOTIDE SEQUENCE</scope>
    <source>
        <strain evidence="1">TIGMIC 1</strain>
    </source>
</reference>